<evidence type="ECO:0000313" key="2">
    <source>
        <dbReference type="EMBL" id="KAL0830046.1"/>
    </source>
</evidence>
<feature type="compositionally biased region" description="Basic residues" evidence="1">
    <location>
        <begin position="219"/>
        <end position="229"/>
    </location>
</feature>
<evidence type="ECO:0008006" key="4">
    <source>
        <dbReference type="Google" id="ProtNLM"/>
    </source>
</evidence>
<comment type="caution">
    <text evidence="2">The sequence shown here is derived from an EMBL/GenBank/DDBJ whole genome shotgun (WGS) entry which is preliminary data.</text>
</comment>
<organism evidence="2 3">
    <name type="scientific">Loxostege sticticalis</name>
    <name type="common">Beet webworm moth</name>
    <dbReference type="NCBI Taxonomy" id="481309"/>
    <lineage>
        <taxon>Eukaryota</taxon>
        <taxon>Metazoa</taxon>
        <taxon>Ecdysozoa</taxon>
        <taxon>Arthropoda</taxon>
        <taxon>Hexapoda</taxon>
        <taxon>Insecta</taxon>
        <taxon>Pterygota</taxon>
        <taxon>Neoptera</taxon>
        <taxon>Endopterygota</taxon>
        <taxon>Lepidoptera</taxon>
        <taxon>Glossata</taxon>
        <taxon>Ditrysia</taxon>
        <taxon>Pyraloidea</taxon>
        <taxon>Crambidae</taxon>
        <taxon>Pyraustinae</taxon>
        <taxon>Loxostege</taxon>
    </lineage>
</organism>
<evidence type="ECO:0000313" key="3">
    <source>
        <dbReference type="Proteomes" id="UP001549921"/>
    </source>
</evidence>
<evidence type="ECO:0000256" key="1">
    <source>
        <dbReference type="SAM" id="MobiDB-lite"/>
    </source>
</evidence>
<sequence length="290" mass="31920">MERRVTRVSEAQWSLILDFLERNPNLARARGYNNSARGRQESTRLWQELANLLNAEGTGTTKVPKDWSTYVSNYKSKLKKIVADINADTRATGGGPPRGSNLSEVDQRFLAILGPGFGQTAPQVSVNPFPDADQQQPSTSTVPRAQDVSPEDVQQEVIIESGEEPMLHMDGRSRSPISVAVEQPVIEAPVNQQQAVDQPVIEARVNQQQASVSQPSLPRRSRQTRHRSRPLAPLDEARRILSQVEMQRAAADAASARALDSIGRALDLVGQNLGRLADAAEQHIAYLRPQ</sequence>
<dbReference type="EMBL" id="JBEDNZ010000014">
    <property type="protein sequence ID" value="KAL0830046.1"/>
    <property type="molecule type" value="Genomic_DNA"/>
</dbReference>
<reference evidence="2 3" key="1">
    <citation type="submission" date="2024-06" db="EMBL/GenBank/DDBJ databases">
        <title>A chromosome-level genome assembly of beet webworm, Loxostege sticticalis.</title>
        <authorList>
            <person name="Zhang Y."/>
        </authorList>
    </citation>
    <scope>NUCLEOTIDE SEQUENCE [LARGE SCALE GENOMIC DNA]</scope>
    <source>
        <strain evidence="2">AQ028</strain>
        <tissue evidence="2">Male pupae</tissue>
    </source>
</reference>
<feature type="compositionally biased region" description="Polar residues" evidence="1">
    <location>
        <begin position="205"/>
        <end position="215"/>
    </location>
</feature>
<accession>A0ABD0SWA7</accession>
<feature type="compositionally biased region" description="Polar residues" evidence="1">
    <location>
        <begin position="133"/>
        <end position="143"/>
    </location>
</feature>
<name>A0ABD0SWA7_LOXSC</name>
<proteinExistence type="predicted"/>
<dbReference type="Proteomes" id="UP001549921">
    <property type="component" value="Unassembled WGS sequence"/>
</dbReference>
<dbReference type="AlphaFoldDB" id="A0ABD0SWA7"/>
<protein>
    <recommendedName>
        <fullName evidence="4">Regulatory protein zeste</fullName>
    </recommendedName>
</protein>
<feature type="region of interest" description="Disordered" evidence="1">
    <location>
        <begin position="205"/>
        <end position="232"/>
    </location>
</feature>
<gene>
    <name evidence="2" type="ORF">ABMA28_003504</name>
</gene>
<feature type="region of interest" description="Disordered" evidence="1">
    <location>
        <begin position="121"/>
        <end position="151"/>
    </location>
</feature>